<dbReference type="InParanoid" id="A0A0H2RH24"/>
<sequence>MRSLDRLVCFDCVGSCVWVSTVKFQLELAVEEGYQAGVGRRFWEFVVRWKNFERRNDVLPIHAFATLRTRLSNRWDHLSKSCINHVYSPPCVATFVARTPPPLQLFLHRFCAQLLLPVDSTTASRQPRLPTPPESTFHELARIQTLWMDEGSRMDLCSARLRFTFRNVSAQHTKGLGRCFLDRRLPGICSRCCGNWTSRRACVFEISALLYAPLTGHPPSFFAPLVSRRFPYPSSLHYTHTRTTPLPPRCSDWARRGTRCLLHLAGAT</sequence>
<protein>
    <submittedName>
        <fullName evidence="1">Uncharacterized protein</fullName>
    </submittedName>
</protein>
<accession>A0A0H2RH24</accession>
<dbReference type="Proteomes" id="UP000053477">
    <property type="component" value="Unassembled WGS sequence"/>
</dbReference>
<reference evidence="1 2" key="1">
    <citation type="submission" date="2015-04" db="EMBL/GenBank/DDBJ databases">
        <title>Complete genome sequence of Schizopora paradoxa KUC8140, a cosmopolitan wood degrader in East Asia.</title>
        <authorList>
            <consortium name="DOE Joint Genome Institute"/>
            <person name="Min B."/>
            <person name="Park H."/>
            <person name="Jang Y."/>
            <person name="Kim J.-J."/>
            <person name="Kim K.H."/>
            <person name="Pangilinan J."/>
            <person name="Lipzen A."/>
            <person name="Riley R."/>
            <person name="Grigoriev I.V."/>
            <person name="Spatafora J.W."/>
            <person name="Choi I.-G."/>
        </authorList>
    </citation>
    <scope>NUCLEOTIDE SEQUENCE [LARGE SCALE GENOMIC DNA]</scope>
    <source>
        <strain evidence="1 2">KUC8140</strain>
    </source>
</reference>
<dbReference type="AlphaFoldDB" id="A0A0H2RH24"/>
<gene>
    <name evidence="1" type="ORF">SCHPADRAFT_759387</name>
</gene>
<proteinExistence type="predicted"/>
<name>A0A0H2RH24_9AGAM</name>
<keyword evidence="2" id="KW-1185">Reference proteome</keyword>
<evidence type="ECO:0000313" key="2">
    <source>
        <dbReference type="Proteomes" id="UP000053477"/>
    </source>
</evidence>
<organism evidence="1 2">
    <name type="scientific">Schizopora paradoxa</name>
    <dbReference type="NCBI Taxonomy" id="27342"/>
    <lineage>
        <taxon>Eukaryota</taxon>
        <taxon>Fungi</taxon>
        <taxon>Dikarya</taxon>
        <taxon>Basidiomycota</taxon>
        <taxon>Agaricomycotina</taxon>
        <taxon>Agaricomycetes</taxon>
        <taxon>Hymenochaetales</taxon>
        <taxon>Schizoporaceae</taxon>
        <taxon>Schizopora</taxon>
    </lineage>
</organism>
<evidence type="ECO:0000313" key="1">
    <source>
        <dbReference type="EMBL" id="KLO04196.1"/>
    </source>
</evidence>
<dbReference type="EMBL" id="KQ086650">
    <property type="protein sequence ID" value="KLO04196.1"/>
    <property type="molecule type" value="Genomic_DNA"/>
</dbReference>